<name>A0A2R7YRY7_9ACTN</name>
<evidence type="ECO:0000256" key="1">
    <source>
        <dbReference type="ARBA" id="ARBA00023251"/>
    </source>
</evidence>
<dbReference type="RefSeq" id="WP_108346615.1">
    <property type="nucleotide sequence ID" value="NZ_PYXZ01000012.1"/>
</dbReference>
<dbReference type="Pfam" id="PF13523">
    <property type="entry name" value="Acetyltransf_8"/>
    <property type="match status" value="1"/>
</dbReference>
<proteinExistence type="predicted"/>
<protein>
    <submittedName>
        <fullName evidence="3">N-acetyltransferase</fullName>
    </submittedName>
</protein>
<sequence>MTTRLTIADRGHELSGVVREGESWRAAAERTAASMTGTPVPVDLSGEVKRFAIDHDRVVALRAMTRGDLDLVTDWRAGEAVREWWGVGQEQTPEQIYEMYAERVDGLTPTRMWMVEVNGRSVGFVQDYRIRDYPDYAVLAPDPDAIGVDYAIGADQWRGRGLGPAILWAWMKRTHSRVADATTFFAAPDHRNAASLRVLAKAGFEQGVWFDQPQADGSVHTVVGCSLDVQRVLA</sequence>
<dbReference type="PANTHER" id="PTHR31438">
    <property type="entry name" value="LYSINE N-ACYLTRANSFERASE C17G9.06C-RELATED"/>
    <property type="match status" value="1"/>
</dbReference>
<evidence type="ECO:0000313" key="3">
    <source>
        <dbReference type="EMBL" id="PUA79160.1"/>
    </source>
</evidence>
<keyword evidence="1" id="KW-0046">Antibiotic resistance</keyword>
<gene>
    <name evidence="3" type="ORF">C7S10_20705</name>
</gene>
<dbReference type="SUPFAM" id="SSF55729">
    <property type="entry name" value="Acyl-CoA N-acyltransferases (Nat)"/>
    <property type="match status" value="1"/>
</dbReference>
<evidence type="ECO:0000259" key="2">
    <source>
        <dbReference type="PROSITE" id="PS51186"/>
    </source>
</evidence>
<reference evidence="3 4" key="1">
    <citation type="submission" date="2018-03" db="EMBL/GenBank/DDBJ databases">
        <authorList>
            <person name="Keele B.F."/>
        </authorList>
    </citation>
    <scope>NUCLEOTIDE SEQUENCE [LARGE SCALE GENOMIC DNA]</scope>
    <source>
        <strain evidence="3 4">IB-3</strain>
    </source>
</reference>
<dbReference type="Gene3D" id="3.40.630.30">
    <property type="match status" value="1"/>
</dbReference>
<dbReference type="PROSITE" id="PS51186">
    <property type="entry name" value="GNAT"/>
    <property type="match status" value="1"/>
</dbReference>
<dbReference type="GO" id="GO:0046677">
    <property type="term" value="P:response to antibiotic"/>
    <property type="evidence" value="ECO:0007669"/>
    <property type="project" value="UniProtKB-KW"/>
</dbReference>
<comment type="caution">
    <text evidence="3">The sequence shown here is derived from an EMBL/GenBank/DDBJ whole genome shotgun (WGS) entry which is preliminary data.</text>
</comment>
<accession>A0A2R7YRY7</accession>
<evidence type="ECO:0000313" key="4">
    <source>
        <dbReference type="Proteomes" id="UP000244867"/>
    </source>
</evidence>
<dbReference type="PANTHER" id="PTHR31438:SF1">
    <property type="entry name" value="LYSINE N-ACYLTRANSFERASE C17G9.06C-RELATED"/>
    <property type="match status" value="1"/>
</dbReference>
<dbReference type="GO" id="GO:0016410">
    <property type="term" value="F:N-acyltransferase activity"/>
    <property type="evidence" value="ECO:0007669"/>
    <property type="project" value="TreeGrafter"/>
</dbReference>
<dbReference type="Proteomes" id="UP000244867">
    <property type="component" value="Unassembled WGS sequence"/>
</dbReference>
<dbReference type="OrthoDB" id="9814648at2"/>
<keyword evidence="4" id="KW-1185">Reference proteome</keyword>
<organism evidence="3 4">
    <name type="scientific">Nocardioides currus</name>
    <dbReference type="NCBI Taxonomy" id="2133958"/>
    <lineage>
        <taxon>Bacteria</taxon>
        <taxon>Bacillati</taxon>
        <taxon>Actinomycetota</taxon>
        <taxon>Actinomycetes</taxon>
        <taxon>Propionibacteriales</taxon>
        <taxon>Nocardioidaceae</taxon>
        <taxon>Nocardioides</taxon>
    </lineage>
</organism>
<feature type="domain" description="N-acetyltransferase" evidence="2">
    <location>
        <begin position="59"/>
        <end position="228"/>
    </location>
</feature>
<dbReference type="AlphaFoldDB" id="A0A2R7YRY7"/>
<dbReference type="EMBL" id="PYXZ01000012">
    <property type="protein sequence ID" value="PUA79160.1"/>
    <property type="molecule type" value="Genomic_DNA"/>
</dbReference>
<dbReference type="InterPro" id="IPR000182">
    <property type="entry name" value="GNAT_dom"/>
</dbReference>
<keyword evidence="3" id="KW-0808">Transferase</keyword>
<dbReference type="InterPro" id="IPR016181">
    <property type="entry name" value="Acyl_CoA_acyltransferase"/>
</dbReference>